<dbReference type="GO" id="GO:0009245">
    <property type="term" value="P:lipid A biosynthetic process"/>
    <property type="evidence" value="ECO:0007669"/>
    <property type="project" value="TreeGrafter"/>
</dbReference>
<evidence type="ECO:0000313" key="4">
    <source>
        <dbReference type="EMBL" id="CUO45362.1"/>
    </source>
</evidence>
<protein>
    <submittedName>
        <fullName evidence="4">Uncharacterized metallophosphoesterase Cj0846</fullName>
        <ecNumber evidence="4">3.1.-.-</ecNumber>
    </submittedName>
</protein>
<name>A0A174F4T6_9FIRM</name>
<keyword evidence="1" id="KW-0479">Metal-binding</keyword>
<dbReference type="AlphaFoldDB" id="A0A174F4T6"/>
<dbReference type="GO" id="GO:0008758">
    <property type="term" value="F:UDP-2,3-diacylglucosamine hydrolase activity"/>
    <property type="evidence" value="ECO:0007669"/>
    <property type="project" value="TreeGrafter"/>
</dbReference>
<dbReference type="Gene3D" id="3.60.21.10">
    <property type="match status" value="1"/>
</dbReference>
<evidence type="ECO:0000313" key="5">
    <source>
        <dbReference type="Proteomes" id="UP000095706"/>
    </source>
</evidence>
<gene>
    <name evidence="4" type="ORF">ERS852406_02006</name>
</gene>
<dbReference type="GO" id="GO:0016020">
    <property type="term" value="C:membrane"/>
    <property type="evidence" value="ECO:0007669"/>
    <property type="project" value="GOC"/>
</dbReference>
<dbReference type="EMBL" id="CYYV01000009">
    <property type="protein sequence ID" value="CUO45362.1"/>
    <property type="molecule type" value="Genomic_DNA"/>
</dbReference>
<evidence type="ECO:0000256" key="2">
    <source>
        <dbReference type="ARBA" id="ARBA00022801"/>
    </source>
</evidence>
<evidence type="ECO:0000256" key="1">
    <source>
        <dbReference type="ARBA" id="ARBA00022723"/>
    </source>
</evidence>
<reference evidence="4 5" key="1">
    <citation type="submission" date="2015-09" db="EMBL/GenBank/DDBJ databases">
        <authorList>
            <consortium name="Pathogen Informatics"/>
        </authorList>
    </citation>
    <scope>NUCLEOTIDE SEQUENCE [LARGE SCALE GENOMIC DNA]</scope>
    <source>
        <strain evidence="4 5">2789STDY5608849</strain>
    </source>
</reference>
<dbReference type="SUPFAM" id="SSF56300">
    <property type="entry name" value="Metallo-dependent phosphatases"/>
    <property type="match status" value="1"/>
</dbReference>
<dbReference type="Pfam" id="PF00149">
    <property type="entry name" value="Metallophos"/>
    <property type="match status" value="1"/>
</dbReference>
<proteinExistence type="predicted"/>
<dbReference type="PANTHER" id="PTHR31302">
    <property type="entry name" value="TRANSMEMBRANE PROTEIN WITH METALLOPHOSPHOESTERASE DOMAIN-RELATED"/>
    <property type="match status" value="1"/>
</dbReference>
<evidence type="ECO:0000259" key="3">
    <source>
        <dbReference type="Pfam" id="PF00149"/>
    </source>
</evidence>
<organism evidence="4 5">
    <name type="scientific">Fusicatenibacter saccharivorans</name>
    <dbReference type="NCBI Taxonomy" id="1150298"/>
    <lineage>
        <taxon>Bacteria</taxon>
        <taxon>Bacillati</taxon>
        <taxon>Bacillota</taxon>
        <taxon>Clostridia</taxon>
        <taxon>Lachnospirales</taxon>
        <taxon>Lachnospiraceae</taxon>
        <taxon>Fusicatenibacter</taxon>
    </lineage>
</organism>
<dbReference type="Proteomes" id="UP000095706">
    <property type="component" value="Unassembled WGS sequence"/>
</dbReference>
<dbReference type="InterPro" id="IPR051158">
    <property type="entry name" value="Metallophosphoesterase_sf"/>
</dbReference>
<accession>A0A174F4T6</accession>
<sequence length="300" mass="33405">MRKRCKNGYKLRRVVGILVVMLLCITGKSVIKSKYNLNSITYILQSKKISEEICLIQITDLHNSIFGSDNKHLISKAAMKSPDLIMITGDLLNANEPDNHIAVTLLAELSAIAPTYISLGNHELEYEQNYGTDITALYESAGATVLNYEYKDITINSQPLRIGGIYGYCLPDKYLETGEADPGECKFLWEFENTDRYKILLSHLPIAWLKNDGLEEWDIDCVFSGHLHGGQVILPGIGGVYAPDMGWFPGQLKGIFDSEDGKRHLVLSSGLGNTELVPRFNNIPEIACVELMPDGNLHKT</sequence>
<feature type="domain" description="Calcineurin-like phosphoesterase" evidence="3">
    <location>
        <begin position="56"/>
        <end position="229"/>
    </location>
</feature>
<keyword evidence="2 4" id="KW-0378">Hydrolase</keyword>
<dbReference type="InterPro" id="IPR029052">
    <property type="entry name" value="Metallo-depent_PP-like"/>
</dbReference>
<dbReference type="PANTHER" id="PTHR31302:SF31">
    <property type="entry name" value="PHOSPHODIESTERASE YAEI"/>
    <property type="match status" value="1"/>
</dbReference>
<dbReference type="EC" id="3.1.-.-" evidence="4"/>
<dbReference type="InterPro" id="IPR004843">
    <property type="entry name" value="Calcineurin-like_PHP"/>
</dbReference>
<dbReference type="GO" id="GO:0046872">
    <property type="term" value="F:metal ion binding"/>
    <property type="evidence" value="ECO:0007669"/>
    <property type="project" value="UniProtKB-KW"/>
</dbReference>